<evidence type="ECO:0000256" key="1">
    <source>
        <dbReference type="SAM" id="MobiDB-lite"/>
    </source>
</evidence>
<name>Q0RW17_RHOJR</name>
<evidence type="ECO:0000313" key="3">
    <source>
        <dbReference type="Proteomes" id="UP000008710"/>
    </source>
</evidence>
<sequence>MTSQSIIERSAELAGKGPAMIAASGSMTIPVDFTVGEEDLDRDAALAGTPASWMGSPVRSGLPAASPHSPRSRSSCARALDHLNRPDT</sequence>
<dbReference type="AlphaFoldDB" id="Q0RW17"/>
<keyword evidence="2" id="KW-0614">Plasmid</keyword>
<dbReference type="KEGG" id="rha:RHA1_ro10330"/>
<accession>Q0RW17</accession>
<geneLocation type="plasmid" evidence="2 3">
    <name>pRHL2</name>
</geneLocation>
<dbReference type="Proteomes" id="UP000008710">
    <property type="component" value="Plasmid pRHL2"/>
</dbReference>
<proteinExistence type="predicted"/>
<gene>
    <name evidence="2" type="ordered locus">RHA1_ro10330</name>
</gene>
<dbReference type="HOGENOM" id="CLU_2466959_0_0_11"/>
<feature type="compositionally biased region" description="Basic and acidic residues" evidence="1">
    <location>
        <begin position="79"/>
        <end position="88"/>
    </location>
</feature>
<organism evidence="2 3">
    <name type="scientific">Rhodococcus jostii (strain RHA1)</name>
    <dbReference type="NCBI Taxonomy" id="101510"/>
    <lineage>
        <taxon>Bacteria</taxon>
        <taxon>Bacillati</taxon>
        <taxon>Actinomycetota</taxon>
        <taxon>Actinomycetes</taxon>
        <taxon>Mycobacteriales</taxon>
        <taxon>Nocardiaceae</taxon>
        <taxon>Rhodococcus</taxon>
    </lineage>
</organism>
<evidence type="ECO:0000313" key="2">
    <source>
        <dbReference type="EMBL" id="ABH00519.1"/>
    </source>
</evidence>
<feature type="region of interest" description="Disordered" evidence="1">
    <location>
        <begin position="48"/>
        <end position="88"/>
    </location>
</feature>
<feature type="compositionally biased region" description="Low complexity" evidence="1">
    <location>
        <begin position="63"/>
        <end position="78"/>
    </location>
</feature>
<reference evidence="3" key="1">
    <citation type="journal article" date="2006" name="Proc. Natl. Acad. Sci. U.S.A.">
        <title>The complete genome of Rhodococcus sp. RHA1 provides insights into a catabolic powerhouse.</title>
        <authorList>
            <person name="McLeod M.P."/>
            <person name="Warren R.L."/>
            <person name="Hsiao W.W.L."/>
            <person name="Araki N."/>
            <person name="Myhre M."/>
            <person name="Fernandes C."/>
            <person name="Miyazawa D."/>
            <person name="Wong W."/>
            <person name="Lillquist A.L."/>
            <person name="Wang D."/>
            <person name="Dosanjh M."/>
            <person name="Hara H."/>
            <person name="Petrescu A."/>
            <person name="Morin R.D."/>
            <person name="Yang G."/>
            <person name="Stott J.M."/>
            <person name="Schein J.E."/>
            <person name="Shin H."/>
            <person name="Smailus D."/>
            <person name="Siddiqui A.S."/>
            <person name="Marra M.A."/>
            <person name="Jones S.J.M."/>
            <person name="Holt R."/>
            <person name="Brinkman F.S.L."/>
            <person name="Miyauchi K."/>
            <person name="Fukuda M."/>
            <person name="Davies J.E."/>
            <person name="Mohn W.W."/>
            <person name="Eltis L.D."/>
        </authorList>
    </citation>
    <scope>NUCLEOTIDE SEQUENCE [LARGE SCALE GENOMIC DNA]</scope>
    <source>
        <strain evidence="3">RHA1</strain>
    </source>
</reference>
<dbReference type="EMBL" id="CP000433">
    <property type="protein sequence ID" value="ABH00519.1"/>
    <property type="molecule type" value="Genomic_DNA"/>
</dbReference>
<protein>
    <submittedName>
        <fullName evidence="2">Uncharacterized protein</fullName>
    </submittedName>
</protein>